<dbReference type="Proteomes" id="UP000568380">
    <property type="component" value="Unassembled WGS sequence"/>
</dbReference>
<gene>
    <name evidence="2" type="ORF">HNR40_009270</name>
</gene>
<dbReference type="EMBL" id="JACHIN010000019">
    <property type="protein sequence ID" value="MBB5083765.1"/>
    <property type="molecule type" value="Genomic_DNA"/>
</dbReference>
<keyword evidence="1" id="KW-0812">Transmembrane</keyword>
<dbReference type="AlphaFoldDB" id="A0A7W8AEM2"/>
<keyword evidence="1" id="KW-1133">Transmembrane helix</keyword>
<feature type="transmembrane region" description="Helical" evidence="1">
    <location>
        <begin position="6"/>
        <end position="29"/>
    </location>
</feature>
<proteinExistence type="predicted"/>
<reference evidence="2 3" key="1">
    <citation type="submission" date="2020-08" db="EMBL/GenBank/DDBJ databases">
        <title>Genomic Encyclopedia of Type Strains, Phase IV (KMG-IV): sequencing the most valuable type-strain genomes for metagenomic binning, comparative biology and taxonomic classification.</title>
        <authorList>
            <person name="Goeker M."/>
        </authorList>
    </citation>
    <scope>NUCLEOTIDE SEQUENCE [LARGE SCALE GENOMIC DNA]</scope>
    <source>
        <strain evidence="2 3">DSM 45385</strain>
    </source>
</reference>
<evidence type="ECO:0000313" key="3">
    <source>
        <dbReference type="Proteomes" id="UP000568380"/>
    </source>
</evidence>
<evidence type="ECO:0000256" key="1">
    <source>
        <dbReference type="SAM" id="Phobius"/>
    </source>
</evidence>
<accession>A0A7W8AEM2</accession>
<comment type="caution">
    <text evidence="2">The sequence shown here is derived from an EMBL/GenBank/DDBJ whole genome shotgun (WGS) entry which is preliminary data.</text>
</comment>
<protein>
    <submittedName>
        <fullName evidence="2">Putative membrane protein</fullName>
    </submittedName>
</protein>
<evidence type="ECO:0000313" key="2">
    <source>
        <dbReference type="EMBL" id="MBB5083765.1"/>
    </source>
</evidence>
<sequence length="70" mass="7615">MDIPLLIILAALVLAVATFVLFLIVVIAIRAEDGRRRLDSEQASHAERITRRLVGAYTSVPSARRGGDCP</sequence>
<name>A0A7W8AEM2_9ACTN</name>
<keyword evidence="1" id="KW-0472">Membrane</keyword>
<keyword evidence="3" id="KW-1185">Reference proteome</keyword>
<organism evidence="2 3">
    <name type="scientific">Nonomuraea endophytica</name>
    <dbReference type="NCBI Taxonomy" id="714136"/>
    <lineage>
        <taxon>Bacteria</taxon>
        <taxon>Bacillati</taxon>
        <taxon>Actinomycetota</taxon>
        <taxon>Actinomycetes</taxon>
        <taxon>Streptosporangiales</taxon>
        <taxon>Streptosporangiaceae</taxon>
        <taxon>Nonomuraea</taxon>
    </lineage>
</organism>
<dbReference type="RefSeq" id="WP_184973177.1">
    <property type="nucleotide sequence ID" value="NZ_JACHIN010000019.1"/>
</dbReference>